<dbReference type="PANTHER" id="PTHR13952">
    <property type="entry name" value="U1 SMALL NUCLEAR RIBONUCLEOPROTEIN 70 KD"/>
    <property type="match status" value="1"/>
</dbReference>
<sequence length="295" mass="33433">MGIHAGNRTRPAYSGQPRFEMPRVIKKMFAPRPPVPFKPPVRKRKLGQMSGLCAFLPACADTAVGQGGAAAQGQAEQASAEKNFKTPIQVRVEKQAARQSRMETIKLRLAANEKNKDRDQWTSSAACTVFVANLSIELTEAQLRWEMESVGPVRALVRPTKPLNIPLLQPPASAQDQRVPVSYAFVEFEREEDAREACRRLQGRKLDGKRMITDMERGRTVPSWIPPRLRLQPRHPGPQPVFRPPAHRTGRDLGSRLGKRRASEVEKRSDFSAIAHREHDREQRAHSFTKRRRDF</sequence>
<evidence type="ECO:0000256" key="2">
    <source>
        <dbReference type="ARBA" id="ARBA00022884"/>
    </source>
</evidence>
<dbReference type="SMART" id="SM00360">
    <property type="entry name" value="RRM"/>
    <property type="match status" value="1"/>
</dbReference>
<dbReference type="OMA" id="PPKFYDG"/>
<keyword evidence="4 8" id="KW-0687">Ribonucleoprotein</keyword>
<dbReference type="Proteomes" id="UP000324585">
    <property type="component" value="Unassembled WGS sequence"/>
</dbReference>
<accession>A0A5J4YSS6</accession>
<evidence type="ECO:0000256" key="4">
    <source>
        <dbReference type="ARBA" id="ARBA00023274"/>
    </source>
</evidence>
<feature type="region of interest" description="Disordered" evidence="6">
    <location>
        <begin position="230"/>
        <end position="295"/>
    </location>
</feature>
<dbReference type="GO" id="GO:0071004">
    <property type="term" value="C:U2-type prespliceosome"/>
    <property type="evidence" value="ECO:0007669"/>
    <property type="project" value="TreeGrafter"/>
</dbReference>
<gene>
    <name evidence="8" type="ORF">FVE85_2647</name>
</gene>
<keyword evidence="9" id="KW-1185">Reference proteome</keyword>
<dbReference type="EMBL" id="VRMN01000004">
    <property type="protein sequence ID" value="KAA8494406.1"/>
    <property type="molecule type" value="Genomic_DNA"/>
</dbReference>
<evidence type="ECO:0000256" key="5">
    <source>
        <dbReference type="PROSITE-ProRule" id="PRU00176"/>
    </source>
</evidence>
<dbReference type="GO" id="GO:0005685">
    <property type="term" value="C:U1 snRNP"/>
    <property type="evidence" value="ECO:0007669"/>
    <property type="project" value="TreeGrafter"/>
</dbReference>
<evidence type="ECO:0000256" key="3">
    <source>
        <dbReference type="ARBA" id="ARBA00023242"/>
    </source>
</evidence>
<dbReference type="InterPro" id="IPR035979">
    <property type="entry name" value="RBD_domain_sf"/>
</dbReference>
<dbReference type="Gene3D" id="3.30.70.330">
    <property type="match status" value="1"/>
</dbReference>
<dbReference type="Pfam" id="PF12220">
    <property type="entry name" value="U1snRNP70_N"/>
    <property type="match status" value="1"/>
</dbReference>
<dbReference type="InterPro" id="IPR051183">
    <property type="entry name" value="U1_U11-U12_snRNP_70-35kDa"/>
</dbReference>
<dbReference type="PANTHER" id="PTHR13952:SF5">
    <property type="entry name" value="U1 SMALL NUCLEAR RIBONUCLEOPROTEIN 70 KDA"/>
    <property type="match status" value="1"/>
</dbReference>
<dbReference type="PROSITE" id="PS50102">
    <property type="entry name" value="RRM"/>
    <property type="match status" value="1"/>
</dbReference>
<dbReference type="InterPro" id="IPR000504">
    <property type="entry name" value="RRM_dom"/>
</dbReference>
<comment type="caution">
    <text evidence="8">The sequence shown here is derived from an EMBL/GenBank/DDBJ whole genome shotgun (WGS) entry which is preliminary data.</text>
</comment>
<dbReference type="Pfam" id="PF00076">
    <property type="entry name" value="RRM_1"/>
    <property type="match status" value="1"/>
</dbReference>
<evidence type="ECO:0000313" key="9">
    <source>
        <dbReference type="Proteomes" id="UP000324585"/>
    </source>
</evidence>
<name>A0A5J4YSS6_PORPP</name>
<keyword evidence="2 5" id="KW-0694">RNA-binding</keyword>
<evidence type="ECO:0000313" key="8">
    <source>
        <dbReference type="EMBL" id="KAA8494406.1"/>
    </source>
</evidence>
<evidence type="ECO:0000256" key="6">
    <source>
        <dbReference type="SAM" id="MobiDB-lite"/>
    </source>
</evidence>
<protein>
    <submittedName>
        <fullName evidence="8">U1 small nuclear ribonucleoprotein 70 kDa</fullName>
    </submittedName>
</protein>
<dbReference type="InterPro" id="IPR022023">
    <property type="entry name" value="U1snRNP70_N"/>
</dbReference>
<evidence type="ECO:0000259" key="7">
    <source>
        <dbReference type="PROSITE" id="PS50102"/>
    </source>
</evidence>
<dbReference type="AlphaFoldDB" id="A0A5J4YSS6"/>
<keyword evidence="3" id="KW-0539">Nucleus</keyword>
<feature type="compositionally biased region" description="Basic and acidic residues" evidence="6">
    <location>
        <begin position="261"/>
        <end position="285"/>
    </location>
</feature>
<proteinExistence type="predicted"/>
<dbReference type="OrthoDB" id="4207594at2759"/>
<dbReference type="GO" id="GO:0030619">
    <property type="term" value="F:U1 snRNA binding"/>
    <property type="evidence" value="ECO:0007669"/>
    <property type="project" value="TreeGrafter"/>
</dbReference>
<dbReference type="InterPro" id="IPR012677">
    <property type="entry name" value="Nucleotide-bd_a/b_plait_sf"/>
</dbReference>
<dbReference type="GO" id="GO:0000398">
    <property type="term" value="P:mRNA splicing, via spliceosome"/>
    <property type="evidence" value="ECO:0007669"/>
    <property type="project" value="TreeGrafter"/>
</dbReference>
<dbReference type="SUPFAM" id="SSF54928">
    <property type="entry name" value="RNA-binding domain, RBD"/>
    <property type="match status" value="1"/>
</dbReference>
<dbReference type="GO" id="GO:0071011">
    <property type="term" value="C:precatalytic spliceosome"/>
    <property type="evidence" value="ECO:0007669"/>
    <property type="project" value="TreeGrafter"/>
</dbReference>
<comment type="subcellular location">
    <subcellularLocation>
        <location evidence="1">Nucleus</location>
    </subcellularLocation>
</comment>
<organism evidence="8 9">
    <name type="scientific">Porphyridium purpureum</name>
    <name type="common">Red alga</name>
    <name type="synonym">Porphyridium cruentum</name>
    <dbReference type="NCBI Taxonomy" id="35688"/>
    <lineage>
        <taxon>Eukaryota</taxon>
        <taxon>Rhodophyta</taxon>
        <taxon>Bangiophyceae</taxon>
        <taxon>Porphyridiales</taxon>
        <taxon>Porphyridiaceae</taxon>
        <taxon>Porphyridium</taxon>
    </lineage>
</organism>
<evidence type="ECO:0000256" key="1">
    <source>
        <dbReference type="ARBA" id="ARBA00004123"/>
    </source>
</evidence>
<feature type="domain" description="RRM" evidence="7">
    <location>
        <begin position="127"/>
        <end position="218"/>
    </location>
</feature>
<reference evidence="9" key="1">
    <citation type="journal article" date="2019" name="Nat. Commun.">
        <title>Expansion of phycobilisome linker gene families in mesophilic red algae.</title>
        <authorList>
            <person name="Lee J."/>
            <person name="Kim D."/>
            <person name="Bhattacharya D."/>
            <person name="Yoon H.S."/>
        </authorList>
    </citation>
    <scope>NUCLEOTIDE SEQUENCE [LARGE SCALE GENOMIC DNA]</scope>
    <source>
        <strain evidence="9">CCMP 1328</strain>
    </source>
</reference>
<dbReference type="GO" id="GO:0003729">
    <property type="term" value="F:mRNA binding"/>
    <property type="evidence" value="ECO:0007669"/>
    <property type="project" value="TreeGrafter"/>
</dbReference>